<reference evidence="1" key="1">
    <citation type="submission" date="2022-11" db="EMBL/GenBank/DDBJ databases">
        <title>Centuries of genome instability and evolution in soft-shell clam transmissible cancer (bioRxiv).</title>
        <authorList>
            <person name="Hart S.F.M."/>
            <person name="Yonemitsu M.A."/>
            <person name="Giersch R.M."/>
            <person name="Beal B.F."/>
            <person name="Arriagada G."/>
            <person name="Davis B.W."/>
            <person name="Ostrander E.A."/>
            <person name="Goff S.P."/>
            <person name="Metzger M.J."/>
        </authorList>
    </citation>
    <scope>NUCLEOTIDE SEQUENCE</scope>
    <source>
        <strain evidence="1">MELC-2E11</strain>
        <tissue evidence="1">Siphon/mantle</tissue>
    </source>
</reference>
<dbReference type="Proteomes" id="UP001164746">
    <property type="component" value="Chromosome 5"/>
</dbReference>
<gene>
    <name evidence="1" type="ORF">MAR_019991</name>
</gene>
<dbReference type="EMBL" id="CP111016">
    <property type="protein sequence ID" value="WAR04622.1"/>
    <property type="molecule type" value="Genomic_DNA"/>
</dbReference>
<proteinExistence type="predicted"/>
<accession>A0ABY7E6P9</accession>
<evidence type="ECO:0000313" key="2">
    <source>
        <dbReference type="Proteomes" id="UP001164746"/>
    </source>
</evidence>
<sequence>LRVFPFHVRNPFRREKEEIEPVQYSHDPPGHTCGLPCCNKDLQVRLLKQKQARSCIGIQENDALSQNFTFKGRLRRQVPLEHGFITVQEQKQEERPKIPDFEDDSEKMATLKLPNEKPQSDKTNYHFLKGRAMTLPQGSEPNATEKLYLEDFNFGESGDFLDADGTSNDSEIEYYIT</sequence>
<name>A0ABY7E6P9_MYAAR</name>
<keyword evidence="2" id="KW-1185">Reference proteome</keyword>
<evidence type="ECO:0000313" key="1">
    <source>
        <dbReference type="EMBL" id="WAR04622.1"/>
    </source>
</evidence>
<feature type="non-terminal residue" evidence="1">
    <location>
        <position position="177"/>
    </location>
</feature>
<organism evidence="1 2">
    <name type="scientific">Mya arenaria</name>
    <name type="common">Soft-shell clam</name>
    <dbReference type="NCBI Taxonomy" id="6604"/>
    <lineage>
        <taxon>Eukaryota</taxon>
        <taxon>Metazoa</taxon>
        <taxon>Spiralia</taxon>
        <taxon>Lophotrochozoa</taxon>
        <taxon>Mollusca</taxon>
        <taxon>Bivalvia</taxon>
        <taxon>Autobranchia</taxon>
        <taxon>Heteroconchia</taxon>
        <taxon>Euheterodonta</taxon>
        <taxon>Imparidentia</taxon>
        <taxon>Neoheterodontei</taxon>
        <taxon>Myida</taxon>
        <taxon>Myoidea</taxon>
        <taxon>Myidae</taxon>
        <taxon>Mya</taxon>
    </lineage>
</organism>
<protein>
    <submittedName>
        <fullName evidence="1">Uncharacterized protein</fullName>
    </submittedName>
</protein>
<feature type="non-terminal residue" evidence="1">
    <location>
        <position position="1"/>
    </location>
</feature>